<reference evidence="4 5" key="1">
    <citation type="journal article" date="2013" name="Antonie Van Leeuwenhoek">
        <title>Dongia rigui sp. nov., isolated from freshwater of a large wetland in Korea.</title>
        <authorList>
            <person name="Baik K.S."/>
            <person name="Hwang Y.M."/>
            <person name="Choi J.S."/>
            <person name="Kwon J."/>
            <person name="Seong C.N."/>
        </authorList>
    </citation>
    <scope>NUCLEOTIDE SEQUENCE [LARGE SCALE GENOMIC DNA]</scope>
    <source>
        <strain evidence="4 5">04SU4-P</strain>
    </source>
</reference>
<gene>
    <name evidence="4" type="ORF">SMD31_20185</name>
</gene>
<dbReference type="RefSeq" id="WP_320502738.1">
    <property type="nucleotide sequence ID" value="NZ_JAXCLX010000004.1"/>
</dbReference>
<evidence type="ECO:0000313" key="4">
    <source>
        <dbReference type="EMBL" id="MDY0874269.1"/>
    </source>
</evidence>
<dbReference type="Gene3D" id="1.10.150.250">
    <property type="entry name" value="Flavinator of succinate dehydrogenase"/>
    <property type="match status" value="1"/>
</dbReference>
<dbReference type="Pfam" id="PF03937">
    <property type="entry name" value="Sdh5"/>
    <property type="match status" value="1"/>
</dbReference>
<evidence type="ECO:0000256" key="3">
    <source>
        <dbReference type="ARBA" id="ARBA00023186"/>
    </source>
</evidence>
<dbReference type="Proteomes" id="UP001271769">
    <property type="component" value="Unassembled WGS sequence"/>
</dbReference>
<dbReference type="SUPFAM" id="SSF109910">
    <property type="entry name" value="YgfY-like"/>
    <property type="match status" value="1"/>
</dbReference>
<sequence>MEDLERQRKKLMFQCHHRGTKELDLVLGPFADAHLATMSAEELSVLTAFLSEIDPDIYDWLSGREPLPARLQSEMTQRLVAFGRQRLLGEGA</sequence>
<dbReference type="InterPro" id="IPR036714">
    <property type="entry name" value="SDH_sf"/>
</dbReference>
<dbReference type="PANTHER" id="PTHR12469">
    <property type="entry name" value="PROTEIN EMI5 HOMOLOG, MITOCHONDRIAL"/>
    <property type="match status" value="1"/>
</dbReference>
<proteinExistence type="inferred from homology"/>
<dbReference type="InterPro" id="IPR005631">
    <property type="entry name" value="SDH"/>
</dbReference>
<comment type="caution">
    <text evidence="4">The sequence shown here is derived from an EMBL/GenBank/DDBJ whole genome shotgun (WGS) entry which is preliminary data.</text>
</comment>
<accession>A0ABU5E453</accession>
<evidence type="ECO:0000256" key="1">
    <source>
        <dbReference type="ARBA" id="ARBA00008571"/>
    </source>
</evidence>
<keyword evidence="3" id="KW-0143">Chaperone</keyword>
<organism evidence="4 5">
    <name type="scientific">Dongia rigui</name>
    <dbReference type="NCBI Taxonomy" id="940149"/>
    <lineage>
        <taxon>Bacteria</taxon>
        <taxon>Pseudomonadati</taxon>
        <taxon>Pseudomonadota</taxon>
        <taxon>Alphaproteobacteria</taxon>
        <taxon>Rhodospirillales</taxon>
        <taxon>Dongiaceae</taxon>
        <taxon>Dongia</taxon>
    </lineage>
</organism>
<protein>
    <recommendedName>
        <fullName evidence="2">FAD assembly factor SdhE</fullName>
    </recommendedName>
</protein>
<comment type="similarity">
    <text evidence="1">Belongs to the SdhE FAD assembly factor family.</text>
</comment>
<dbReference type="PANTHER" id="PTHR12469:SF2">
    <property type="entry name" value="SUCCINATE DEHYDROGENASE ASSEMBLY FACTOR 2, MITOCHONDRIAL"/>
    <property type="match status" value="1"/>
</dbReference>
<evidence type="ECO:0000313" key="5">
    <source>
        <dbReference type="Proteomes" id="UP001271769"/>
    </source>
</evidence>
<evidence type="ECO:0000256" key="2">
    <source>
        <dbReference type="ARBA" id="ARBA00019418"/>
    </source>
</evidence>
<name>A0ABU5E453_9PROT</name>
<keyword evidence="5" id="KW-1185">Reference proteome</keyword>
<dbReference type="EMBL" id="JAXCLX010000004">
    <property type="protein sequence ID" value="MDY0874269.1"/>
    <property type="molecule type" value="Genomic_DNA"/>
</dbReference>